<dbReference type="AlphaFoldDB" id="A0A2P2PZA6"/>
<proteinExistence type="predicted"/>
<evidence type="ECO:0000313" key="1">
    <source>
        <dbReference type="EMBL" id="MBX59993.1"/>
    </source>
</evidence>
<sequence length="41" mass="4897">MSKHEKYKNIINDLHCVYVGSYPTFSITVLHKVFRILMQIE</sequence>
<protein>
    <submittedName>
        <fullName evidence="1">Uncharacterized protein</fullName>
    </submittedName>
</protein>
<organism evidence="1">
    <name type="scientific">Rhizophora mucronata</name>
    <name type="common">Asiatic mangrove</name>
    <dbReference type="NCBI Taxonomy" id="61149"/>
    <lineage>
        <taxon>Eukaryota</taxon>
        <taxon>Viridiplantae</taxon>
        <taxon>Streptophyta</taxon>
        <taxon>Embryophyta</taxon>
        <taxon>Tracheophyta</taxon>
        <taxon>Spermatophyta</taxon>
        <taxon>Magnoliopsida</taxon>
        <taxon>eudicotyledons</taxon>
        <taxon>Gunneridae</taxon>
        <taxon>Pentapetalae</taxon>
        <taxon>rosids</taxon>
        <taxon>fabids</taxon>
        <taxon>Malpighiales</taxon>
        <taxon>Rhizophoraceae</taxon>
        <taxon>Rhizophora</taxon>
    </lineage>
</organism>
<accession>A0A2P2PZA6</accession>
<reference evidence="1" key="1">
    <citation type="submission" date="2018-02" db="EMBL/GenBank/DDBJ databases">
        <title>Rhizophora mucronata_Transcriptome.</title>
        <authorList>
            <person name="Meera S.P."/>
            <person name="Sreeshan A."/>
            <person name="Augustine A."/>
        </authorList>
    </citation>
    <scope>NUCLEOTIDE SEQUENCE</scope>
    <source>
        <tissue evidence="1">Leaf</tissue>
    </source>
</reference>
<dbReference type="EMBL" id="GGEC01079509">
    <property type="protein sequence ID" value="MBX59993.1"/>
    <property type="molecule type" value="Transcribed_RNA"/>
</dbReference>
<name>A0A2P2PZA6_RHIMU</name>